<dbReference type="GeneID" id="63771914"/>
<name>A0A1Y2E348_9PEZI</name>
<organism evidence="1 2">
    <name type="scientific">Pseudomassariella vexata</name>
    <dbReference type="NCBI Taxonomy" id="1141098"/>
    <lineage>
        <taxon>Eukaryota</taxon>
        <taxon>Fungi</taxon>
        <taxon>Dikarya</taxon>
        <taxon>Ascomycota</taxon>
        <taxon>Pezizomycotina</taxon>
        <taxon>Sordariomycetes</taxon>
        <taxon>Xylariomycetidae</taxon>
        <taxon>Amphisphaeriales</taxon>
        <taxon>Pseudomassariaceae</taxon>
        <taxon>Pseudomassariella</taxon>
    </lineage>
</organism>
<evidence type="ECO:0000313" key="2">
    <source>
        <dbReference type="Proteomes" id="UP000193689"/>
    </source>
</evidence>
<accession>A0A1Y2E348</accession>
<sequence>LHFVSHPNLNGKALMKVAQFGTEQHVKEIEKETTADQWLNGRGLTPKLLRPVMEDERVVGFLVEGLESVKGSRQLDGEMCEAALGQLFSLVMVHGGSHENDMCSIQVWIENGL</sequence>
<dbReference type="InParanoid" id="A0A1Y2E348"/>
<proteinExistence type="predicted"/>
<reference evidence="1 2" key="1">
    <citation type="submission" date="2016-07" db="EMBL/GenBank/DDBJ databases">
        <title>Pervasive Adenine N6-methylation of Active Genes in Fungi.</title>
        <authorList>
            <consortium name="DOE Joint Genome Institute"/>
            <person name="Mondo S.J."/>
            <person name="Dannebaum R.O."/>
            <person name="Kuo R.C."/>
            <person name="Labutti K."/>
            <person name="Haridas S."/>
            <person name="Kuo A."/>
            <person name="Salamov A."/>
            <person name="Ahrendt S.R."/>
            <person name="Lipzen A."/>
            <person name="Sullivan W."/>
            <person name="Andreopoulos W.B."/>
            <person name="Clum A."/>
            <person name="Lindquist E."/>
            <person name="Daum C."/>
            <person name="Ramamoorthy G.K."/>
            <person name="Gryganskyi A."/>
            <person name="Culley D."/>
            <person name="Magnuson J.K."/>
            <person name="James T.Y."/>
            <person name="O'Malley M.A."/>
            <person name="Stajich J.E."/>
            <person name="Spatafora J.W."/>
            <person name="Visel A."/>
            <person name="Grigoriev I.V."/>
        </authorList>
    </citation>
    <scope>NUCLEOTIDE SEQUENCE [LARGE SCALE GENOMIC DNA]</scope>
    <source>
        <strain evidence="1 2">CBS 129021</strain>
    </source>
</reference>
<gene>
    <name evidence="1" type="ORF">BCR38DRAFT_339435</name>
</gene>
<dbReference type="Proteomes" id="UP000193689">
    <property type="component" value="Unassembled WGS sequence"/>
</dbReference>
<feature type="non-terminal residue" evidence="1">
    <location>
        <position position="1"/>
    </location>
</feature>
<keyword evidence="2" id="KW-1185">Reference proteome</keyword>
<protein>
    <recommendedName>
        <fullName evidence="3">Aminoglycoside phosphotransferase domain-containing protein</fullName>
    </recommendedName>
</protein>
<evidence type="ECO:0000313" key="1">
    <source>
        <dbReference type="EMBL" id="ORY65981.1"/>
    </source>
</evidence>
<dbReference type="RefSeq" id="XP_040716945.1">
    <property type="nucleotide sequence ID" value="XM_040855702.1"/>
</dbReference>
<dbReference type="STRING" id="1141098.A0A1Y2E348"/>
<dbReference type="AlphaFoldDB" id="A0A1Y2E348"/>
<dbReference type="EMBL" id="MCFJ01000005">
    <property type="protein sequence ID" value="ORY65981.1"/>
    <property type="molecule type" value="Genomic_DNA"/>
</dbReference>
<dbReference type="OrthoDB" id="2687876at2759"/>
<evidence type="ECO:0008006" key="3">
    <source>
        <dbReference type="Google" id="ProtNLM"/>
    </source>
</evidence>
<comment type="caution">
    <text evidence="1">The sequence shown here is derived from an EMBL/GenBank/DDBJ whole genome shotgun (WGS) entry which is preliminary data.</text>
</comment>